<comment type="caution">
    <text evidence="7">The sequence shown here is derived from an EMBL/GenBank/DDBJ whole genome shotgun (WGS) entry which is preliminary data.</text>
</comment>
<protein>
    <submittedName>
        <fullName evidence="7">ABERRANT POLLEN DEVELOPMENT 3</fullName>
    </submittedName>
</protein>
<dbReference type="OrthoDB" id="3045089at2759"/>
<dbReference type="Pfam" id="PF13920">
    <property type="entry name" value="zf-C3HC4_3"/>
    <property type="match status" value="1"/>
</dbReference>
<dbReference type="InterPro" id="IPR001841">
    <property type="entry name" value="Znf_RING"/>
</dbReference>
<dbReference type="GO" id="GO:0061630">
    <property type="term" value="F:ubiquitin protein ligase activity"/>
    <property type="evidence" value="ECO:0007669"/>
    <property type="project" value="TreeGrafter"/>
</dbReference>
<feature type="transmembrane region" description="Helical" evidence="5">
    <location>
        <begin position="258"/>
        <end position="279"/>
    </location>
</feature>
<evidence type="ECO:0000256" key="4">
    <source>
        <dbReference type="PROSITE-ProRule" id="PRU00175"/>
    </source>
</evidence>
<dbReference type="EMBL" id="BSYR01000023">
    <property type="protein sequence ID" value="GMI89694.1"/>
    <property type="molecule type" value="Genomic_DNA"/>
</dbReference>
<proteinExistence type="predicted"/>
<evidence type="ECO:0000256" key="5">
    <source>
        <dbReference type="SAM" id="Phobius"/>
    </source>
</evidence>
<organism evidence="7 8">
    <name type="scientific">Hibiscus trionum</name>
    <name type="common">Flower of an hour</name>
    <dbReference type="NCBI Taxonomy" id="183268"/>
    <lineage>
        <taxon>Eukaryota</taxon>
        <taxon>Viridiplantae</taxon>
        <taxon>Streptophyta</taxon>
        <taxon>Embryophyta</taxon>
        <taxon>Tracheophyta</taxon>
        <taxon>Spermatophyta</taxon>
        <taxon>Magnoliopsida</taxon>
        <taxon>eudicotyledons</taxon>
        <taxon>Gunneridae</taxon>
        <taxon>Pentapetalae</taxon>
        <taxon>rosids</taxon>
        <taxon>malvids</taxon>
        <taxon>Malvales</taxon>
        <taxon>Malvaceae</taxon>
        <taxon>Malvoideae</taxon>
        <taxon>Hibiscus</taxon>
    </lineage>
</organism>
<keyword evidence="3" id="KW-0862">Zinc</keyword>
<evidence type="ECO:0000259" key="6">
    <source>
        <dbReference type="PROSITE" id="PS50089"/>
    </source>
</evidence>
<keyword evidence="5" id="KW-1133">Transmembrane helix</keyword>
<dbReference type="InterPro" id="IPR032008">
    <property type="entry name" value="APD1-4_N"/>
</dbReference>
<dbReference type="Gene3D" id="3.30.40.10">
    <property type="entry name" value="Zinc/RING finger domain, C3HC4 (zinc finger)"/>
    <property type="match status" value="1"/>
</dbReference>
<dbReference type="PANTHER" id="PTHR46858">
    <property type="entry name" value="OS05G0521000 PROTEIN"/>
    <property type="match status" value="1"/>
</dbReference>
<sequence>MLNRLDSSIPFTHPAQIPRFQGNWTRFIPPMALWICVSTLLRFGTYGDRPIVLGPNTSRLMKATSVFAQQVEVRDGSGKEALVYEFSDKPELSKEVNWSSSSYFIVGSYGQKGYSLWLNKGSKICVRWATQTSRLDKTEAIIIKGGREEMVPGLPFPFNALFLNEPLTGKEAEFTIDEDNKYYVGVINSNPRRTVMTFDLNVTSKVYDVSKARNVCSTLNGTCRFDLHFPNTKYVVVAAGDHADINGRYVVLSFAARVVSYIAILAFFITVFLLVLKFLGACNGEETAVGTMFGPETSWRSETDPILPAKPAQLTYGTTAEKDENDETGSSSGSSEDLYDLKLCVICYDDQRNCFFVPCGHCATCYECAQRIMEEDNKMCPICRRVISKLRRLFSP</sequence>
<feature type="domain" description="RING-type" evidence="6">
    <location>
        <begin position="344"/>
        <end position="384"/>
    </location>
</feature>
<dbReference type="AlphaFoldDB" id="A0A9W7I5G8"/>
<name>A0A9W7I5G8_HIBTR</name>
<gene>
    <name evidence="7" type="ORF">HRI_002638700</name>
</gene>
<dbReference type="GO" id="GO:0016567">
    <property type="term" value="P:protein ubiquitination"/>
    <property type="evidence" value="ECO:0007669"/>
    <property type="project" value="TreeGrafter"/>
</dbReference>
<accession>A0A9W7I5G8</accession>
<dbReference type="InterPro" id="IPR032010">
    <property type="entry name" value="APD1-4_M"/>
</dbReference>
<dbReference type="SMART" id="SM00184">
    <property type="entry name" value="RING"/>
    <property type="match status" value="1"/>
</dbReference>
<dbReference type="PANTHER" id="PTHR46858:SF6">
    <property type="entry name" value="LIGASE, PUTATIVE-RELATED"/>
    <property type="match status" value="1"/>
</dbReference>
<evidence type="ECO:0000256" key="1">
    <source>
        <dbReference type="ARBA" id="ARBA00022723"/>
    </source>
</evidence>
<evidence type="ECO:0000313" key="7">
    <source>
        <dbReference type="EMBL" id="GMI89694.1"/>
    </source>
</evidence>
<evidence type="ECO:0000313" key="8">
    <source>
        <dbReference type="Proteomes" id="UP001165190"/>
    </source>
</evidence>
<dbReference type="Pfam" id="PF16041">
    <property type="entry name" value="APD1-4_M"/>
    <property type="match status" value="1"/>
</dbReference>
<dbReference type="Proteomes" id="UP001165190">
    <property type="component" value="Unassembled WGS sequence"/>
</dbReference>
<dbReference type="SUPFAM" id="SSF57850">
    <property type="entry name" value="RING/U-box"/>
    <property type="match status" value="1"/>
</dbReference>
<keyword evidence="1" id="KW-0479">Metal-binding</keyword>
<evidence type="ECO:0000256" key="2">
    <source>
        <dbReference type="ARBA" id="ARBA00022771"/>
    </source>
</evidence>
<keyword evidence="5" id="KW-0472">Membrane</keyword>
<dbReference type="InterPro" id="IPR013083">
    <property type="entry name" value="Znf_RING/FYVE/PHD"/>
</dbReference>
<keyword evidence="5" id="KW-0812">Transmembrane</keyword>
<dbReference type="PROSITE" id="PS50089">
    <property type="entry name" value="ZF_RING_2"/>
    <property type="match status" value="1"/>
</dbReference>
<dbReference type="Pfam" id="PF16040">
    <property type="entry name" value="APD1-4_N"/>
    <property type="match status" value="1"/>
</dbReference>
<evidence type="ECO:0000256" key="3">
    <source>
        <dbReference type="ARBA" id="ARBA00022833"/>
    </source>
</evidence>
<keyword evidence="2 4" id="KW-0863">Zinc-finger</keyword>
<reference evidence="7" key="1">
    <citation type="submission" date="2023-05" db="EMBL/GenBank/DDBJ databases">
        <title>Genome and transcriptome analyses reveal genes involved in the formation of fine ridges on petal epidermal cells in Hibiscus trionum.</title>
        <authorList>
            <person name="Koshimizu S."/>
            <person name="Masuda S."/>
            <person name="Ishii T."/>
            <person name="Shirasu K."/>
            <person name="Hoshino A."/>
            <person name="Arita M."/>
        </authorList>
    </citation>
    <scope>NUCLEOTIDE SEQUENCE</scope>
    <source>
        <strain evidence="7">Hamamatsu line</strain>
    </source>
</reference>
<dbReference type="GO" id="GO:0008270">
    <property type="term" value="F:zinc ion binding"/>
    <property type="evidence" value="ECO:0007669"/>
    <property type="project" value="UniProtKB-KW"/>
</dbReference>
<keyword evidence="8" id="KW-1185">Reference proteome</keyword>